<protein>
    <submittedName>
        <fullName evidence="1">Ion_trans domain-containing protein</fullName>
    </submittedName>
</protein>
<accession>A0A183CW97</accession>
<name>A0A183CW97_9BILA</name>
<reference evidence="1" key="1">
    <citation type="submission" date="2016-06" db="UniProtKB">
        <authorList>
            <consortium name="WormBaseParasite"/>
        </authorList>
    </citation>
    <scope>IDENTIFICATION</scope>
</reference>
<dbReference type="AlphaFoldDB" id="A0A183CW97"/>
<organism evidence="1">
    <name type="scientific">Gongylonema pulchrum</name>
    <dbReference type="NCBI Taxonomy" id="637853"/>
    <lineage>
        <taxon>Eukaryota</taxon>
        <taxon>Metazoa</taxon>
        <taxon>Ecdysozoa</taxon>
        <taxon>Nematoda</taxon>
        <taxon>Chromadorea</taxon>
        <taxon>Rhabditida</taxon>
        <taxon>Spirurina</taxon>
        <taxon>Spiruromorpha</taxon>
        <taxon>Spiruroidea</taxon>
        <taxon>Gongylonematidae</taxon>
        <taxon>Gongylonema</taxon>
    </lineage>
</organism>
<dbReference type="Gene3D" id="2.60.120.970">
    <property type="match status" value="1"/>
</dbReference>
<dbReference type="WBParaSite" id="GPUH_0000073801-mRNA-1">
    <property type="protein sequence ID" value="GPUH_0000073801-mRNA-1"/>
    <property type="gene ID" value="GPUH_0000073801"/>
</dbReference>
<proteinExistence type="predicted"/>
<sequence length="343" mass="38367">LPSEIYVYKVSVMALCAGRLPFPKLLIRSSAFDAAVLDEIAWLSIPDTIFILVCFSCFEFLITEPKGQLFGLFLFSRLQRCKTLTAVSLAWLMVLWYDVRCELYVQLINLVDNLRAIVAVINDHCSKNSSVASLLALAATAMLITAAHRMLLTLGLFCCCSVSGTAAWRHHNNHSCHGCAEARDELAKIRLEQIKREILEKLGLDGPPQVRPQDGFPTIPQVAKYLKYHLRYDSAAAAHMQSSFLADELTLERKTERTIVLAERVPPRYNLDTVVGYFKFSGELMSKLLHSAVLNVFLRKPSVLQSDSRIVAVQVLVKEVLRNGSVIRCLHSSSIFPLSLAPF</sequence>
<evidence type="ECO:0000313" key="1">
    <source>
        <dbReference type="WBParaSite" id="GPUH_0000073801-mRNA-1"/>
    </source>
</evidence>